<dbReference type="GO" id="GO:0046872">
    <property type="term" value="F:metal ion binding"/>
    <property type="evidence" value="ECO:0007669"/>
    <property type="project" value="UniProtKB-KW"/>
</dbReference>
<dbReference type="InterPro" id="IPR017896">
    <property type="entry name" value="4Fe4S_Fe-S-bd"/>
</dbReference>
<dbReference type="PANTHER" id="PTHR43687">
    <property type="entry name" value="ADENYLYLSULFATE REDUCTASE, BETA SUBUNIT"/>
    <property type="match status" value="1"/>
</dbReference>
<evidence type="ECO:0000256" key="3">
    <source>
        <dbReference type="ARBA" id="ARBA00023004"/>
    </source>
</evidence>
<dbReference type="InterPro" id="IPR050572">
    <property type="entry name" value="Fe-S_Ferredoxin"/>
</dbReference>
<gene>
    <name evidence="6" type="ORF">MMJJ_17060</name>
</gene>
<dbReference type="Proteomes" id="UP000239462">
    <property type="component" value="Chromosome"/>
</dbReference>
<evidence type="ECO:0000256" key="4">
    <source>
        <dbReference type="ARBA" id="ARBA00023014"/>
    </source>
</evidence>
<evidence type="ECO:0000313" key="7">
    <source>
        <dbReference type="Proteomes" id="UP000239462"/>
    </source>
</evidence>
<dbReference type="EMBL" id="CP026606">
    <property type="protein sequence ID" value="AVB77077.1"/>
    <property type="molecule type" value="Genomic_DNA"/>
</dbReference>
<evidence type="ECO:0000256" key="1">
    <source>
        <dbReference type="ARBA" id="ARBA00022485"/>
    </source>
</evidence>
<proteinExistence type="predicted"/>
<evidence type="ECO:0000256" key="2">
    <source>
        <dbReference type="ARBA" id="ARBA00022723"/>
    </source>
</evidence>
<keyword evidence="3" id="KW-0408">Iron</keyword>
<organism evidence="6 7">
    <name type="scientific">Methanococcus maripaludis</name>
    <name type="common">Methanococcus deltae</name>
    <dbReference type="NCBI Taxonomy" id="39152"/>
    <lineage>
        <taxon>Archaea</taxon>
        <taxon>Methanobacteriati</taxon>
        <taxon>Methanobacteriota</taxon>
        <taxon>Methanomada group</taxon>
        <taxon>Methanococci</taxon>
        <taxon>Methanococcales</taxon>
        <taxon>Methanococcaceae</taxon>
        <taxon>Methanococcus</taxon>
    </lineage>
</organism>
<evidence type="ECO:0000259" key="5">
    <source>
        <dbReference type="PROSITE" id="PS51379"/>
    </source>
</evidence>
<name>A0A2L1CCI9_METMI</name>
<dbReference type="AlphaFoldDB" id="A0A2L1CCI9"/>
<dbReference type="Pfam" id="PF13237">
    <property type="entry name" value="Fer4_10"/>
    <property type="match status" value="1"/>
</dbReference>
<dbReference type="InterPro" id="IPR017900">
    <property type="entry name" value="4Fe4S_Fe_S_CS"/>
</dbReference>
<evidence type="ECO:0000313" key="6">
    <source>
        <dbReference type="EMBL" id="AVB77077.1"/>
    </source>
</evidence>
<dbReference type="PROSITE" id="PS00198">
    <property type="entry name" value="4FE4S_FER_1"/>
    <property type="match status" value="1"/>
</dbReference>
<dbReference type="SUPFAM" id="SSF54862">
    <property type="entry name" value="4Fe-4S ferredoxins"/>
    <property type="match status" value="1"/>
</dbReference>
<dbReference type="Gene3D" id="3.30.70.20">
    <property type="match status" value="2"/>
</dbReference>
<protein>
    <submittedName>
        <fullName evidence="6">Ferredoxin-2</fullName>
    </submittedName>
</protein>
<keyword evidence="2" id="KW-0479">Metal-binding</keyword>
<keyword evidence="1" id="KW-0004">4Fe-4S</keyword>
<sequence>MPLLIRTKSVKIQKISNVRVMTVEIIVDKEKCTGCGKCYDKCPKGPRIYKKDKDGKYYAFDVSDCHNCKICVAACPVGAIQVNLKRHILEKQLNKLKEKFQ</sequence>
<keyword evidence="4" id="KW-0411">Iron-sulfur</keyword>
<feature type="domain" description="4Fe-4S ferredoxin-type" evidence="5">
    <location>
        <begin position="23"/>
        <end position="52"/>
    </location>
</feature>
<dbReference type="PANTHER" id="PTHR43687:SF1">
    <property type="entry name" value="FERREDOXIN III"/>
    <property type="match status" value="1"/>
</dbReference>
<feature type="domain" description="4Fe-4S ferredoxin-type" evidence="5">
    <location>
        <begin position="56"/>
        <end position="85"/>
    </location>
</feature>
<accession>A0A2L1CCI9</accession>
<dbReference type="GO" id="GO:0016491">
    <property type="term" value="F:oxidoreductase activity"/>
    <property type="evidence" value="ECO:0007669"/>
    <property type="project" value="UniProtKB-ARBA"/>
</dbReference>
<reference evidence="7" key="1">
    <citation type="journal article" date="2018" name="Genome Announc.">
        <title>Complete Genome Sequence of the Methanococcus maripaludis Type Strain JJ (DSM 2067), a Model for Selenoprotein Synthesis in Archaea.</title>
        <authorList>
            <person name="Poehlein A."/>
            <person name="Heym D."/>
            <person name="Quitzke V."/>
            <person name="Fersch J."/>
            <person name="Daniel R."/>
            <person name="Rother M."/>
        </authorList>
    </citation>
    <scope>NUCLEOTIDE SEQUENCE [LARGE SCALE GENOMIC DNA]</scope>
    <source>
        <strain evidence="7">DSM 2067</strain>
    </source>
</reference>
<dbReference type="GO" id="GO:0051539">
    <property type="term" value="F:4 iron, 4 sulfur cluster binding"/>
    <property type="evidence" value="ECO:0007669"/>
    <property type="project" value="UniProtKB-KW"/>
</dbReference>
<dbReference type="PROSITE" id="PS51379">
    <property type="entry name" value="4FE4S_FER_2"/>
    <property type="match status" value="2"/>
</dbReference>
<dbReference type="KEGG" id="mmad:MMJJ_17060"/>